<evidence type="ECO:0000313" key="3">
    <source>
        <dbReference type="Proteomes" id="UP001461498"/>
    </source>
</evidence>
<keyword evidence="3" id="KW-1185">Reference proteome</keyword>
<gene>
    <name evidence="2" type="ORF">O3M35_013213</name>
</gene>
<feature type="region of interest" description="Disordered" evidence="1">
    <location>
        <begin position="114"/>
        <end position="147"/>
    </location>
</feature>
<evidence type="ECO:0008006" key="4">
    <source>
        <dbReference type="Google" id="ProtNLM"/>
    </source>
</evidence>
<dbReference type="PANTHER" id="PTHR47027:SF29">
    <property type="entry name" value="C2H2-TYPE DOMAIN-CONTAINING PROTEIN"/>
    <property type="match status" value="1"/>
</dbReference>
<dbReference type="Proteomes" id="UP001461498">
    <property type="component" value="Unassembled WGS sequence"/>
</dbReference>
<organism evidence="2 3">
    <name type="scientific">Rhynocoris fuscipes</name>
    <dbReference type="NCBI Taxonomy" id="488301"/>
    <lineage>
        <taxon>Eukaryota</taxon>
        <taxon>Metazoa</taxon>
        <taxon>Ecdysozoa</taxon>
        <taxon>Arthropoda</taxon>
        <taxon>Hexapoda</taxon>
        <taxon>Insecta</taxon>
        <taxon>Pterygota</taxon>
        <taxon>Neoptera</taxon>
        <taxon>Paraneoptera</taxon>
        <taxon>Hemiptera</taxon>
        <taxon>Heteroptera</taxon>
        <taxon>Panheteroptera</taxon>
        <taxon>Cimicomorpha</taxon>
        <taxon>Reduviidae</taxon>
        <taxon>Harpactorinae</taxon>
        <taxon>Harpactorini</taxon>
        <taxon>Rhynocoris</taxon>
    </lineage>
</organism>
<dbReference type="PANTHER" id="PTHR47027">
    <property type="entry name" value="REVERSE TRANSCRIPTASE DOMAIN-CONTAINING PROTEIN"/>
    <property type="match status" value="1"/>
</dbReference>
<protein>
    <recommendedName>
        <fullName evidence="4">Endonuclease-reverse transcriptase</fullName>
    </recommendedName>
</protein>
<feature type="compositionally biased region" description="Basic residues" evidence="1">
    <location>
        <begin position="138"/>
        <end position="147"/>
    </location>
</feature>
<proteinExistence type="predicted"/>
<comment type="caution">
    <text evidence="2">The sequence shown here is derived from an EMBL/GenBank/DDBJ whole genome shotgun (WGS) entry which is preliminary data.</text>
</comment>
<evidence type="ECO:0000313" key="2">
    <source>
        <dbReference type="EMBL" id="KAK9496498.1"/>
    </source>
</evidence>
<sequence length="147" mass="17136">MAGNRAYFANVKLFRSSLLSRTTKKRLYKTLIGPVVTYAAETWTLNATTINTLNVFERKVLRRIYGPTMESGVWRMRSNKEIYDLFDEDDIAKFVKVRRLEWLGHVWRMERDRPPRKVTQASVEEADHDLEVAPGRRGGSKGHPCRH</sequence>
<evidence type="ECO:0000256" key="1">
    <source>
        <dbReference type="SAM" id="MobiDB-lite"/>
    </source>
</evidence>
<dbReference type="EMBL" id="JAPXFL010000076">
    <property type="protein sequence ID" value="KAK9496498.1"/>
    <property type="molecule type" value="Genomic_DNA"/>
</dbReference>
<accession>A0AAW1CE48</accession>
<reference evidence="2 3" key="1">
    <citation type="submission" date="2022-12" db="EMBL/GenBank/DDBJ databases">
        <title>Chromosome-level genome assembly of true bugs.</title>
        <authorList>
            <person name="Ma L."/>
            <person name="Li H."/>
        </authorList>
    </citation>
    <scope>NUCLEOTIDE SEQUENCE [LARGE SCALE GENOMIC DNA]</scope>
    <source>
        <strain evidence="2">Lab_2022b</strain>
    </source>
</reference>
<dbReference type="AlphaFoldDB" id="A0AAW1CE48"/>
<name>A0AAW1CE48_9HEMI</name>